<feature type="transmembrane region" description="Helical" evidence="1">
    <location>
        <begin position="12"/>
        <end position="31"/>
    </location>
</feature>
<accession>A0A1M5CRP5</accession>
<gene>
    <name evidence="2" type="ORF">SAMN02745753_02215</name>
</gene>
<dbReference type="AlphaFoldDB" id="A0A1M5CRP5"/>
<dbReference type="STRING" id="1122206.SAMN02745753_02215"/>
<dbReference type="OrthoDB" id="7067838at2"/>
<evidence type="ECO:0000313" key="3">
    <source>
        <dbReference type="Proteomes" id="UP000184517"/>
    </source>
</evidence>
<keyword evidence="3" id="KW-1185">Reference proteome</keyword>
<evidence type="ECO:0000313" key="2">
    <source>
        <dbReference type="EMBL" id="SHF56992.1"/>
    </source>
</evidence>
<name>A0A1M5CRP5_9GAMM</name>
<proteinExistence type="predicted"/>
<sequence>MEYIVPPDSYINLIGTVALLVSILCLFITFWEKQRSQATKLFSIMLVASLSFFSSHWATYFAAIFIVATAVTELEFLQNLAAIIRKDENYFKYKKEALSKAENIRRKAEETIEEEYTSKQPVETEESTVEKIDLSKLRELSNISRMKLSFEIEEKALIYLSKEYGNIERGVRFKKGNESVEFDGVSTNGRDKEDIIFEVKWARYPDHAHVFIINSLRRSSEQVSSYSSITGKKPIFNLVVVTNTKTSIGIDRWDNLRERAKRVGINLINLSLKEIGFEVTNEIA</sequence>
<organism evidence="2 3">
    <name type="scientific">Marinomonas polaris DSM 16579</name>
    <dbReference type="NCBI Taxonomy" id="1122206"/>
    <lineage>
        <taxon>Bacteria</taxon>
        <taxon>Pseudomonadati</taxon>
        <taxon>Pseudomonadota</taxon>
        <taxon>Gammaproteobacteria</taxon>
        <taxon>Oceanospirillales</taxon>
        <taxon>Oceanospirillaceae</taxon>
        <taxon>Marinomonas</taxon>
    </lineage>
</organism>
<dbReference type="EMBL" id="FQVF01000009">
    <property type="protein sequence ID" value="SHF56992.1"/>
    <property type="molecule type" value="Genomic_DNA"/>
</dbReference>
<evidence type="ECO:0000256" key="1">
    <source>
        <dbReference type="SAM" id="Phobius"/>
    </source>
</evidence>
<dbReference type="Proteomes" id="UP000184517">
    <property type="component" value="Unassembled WGS sequence"/>
</dbReference>
<dbReference type="RefSeq" id="WP_072839759.1">
    <property type="nucleotide sequence ID" value="NZ_FQVF01000009.1"/>
</dbReference>
<keyword evidence="1" id="KW-0472">Membrane</keyword>
<keyword evidence="1" id="KW-1133">Transmembrane helix</keyword>
<reference evidence="3" key="1">
    <citation type="submission" date="2016-11" db="EMBL/GenBank/DDBJ databases">
        <authorList>
            <person name="Varghese N."/>
            <person name="Submissions S."/>
        </authorList>
    </citation>
    <scope>NUCLEOTIDE SEQUENCE [LARGE SCALE GENOMIC DNA]</scope>
    <source>
        <strain evidence="3">DSM 16579</strain>
    </source>
</reference>
<protein>
    <submittedName>
        <fullName evidence="2">Uncharacterized protein</fullName>
    </submittedName>
</protein>
<keyword evidence="1" id="KW-0812">Transmembrane</keyword>